<dbReference type="GeneID" id="20329439"/>
<dbReference type="InterPro" id="IPR037519">
    <property type="entry name" value="LITAF_fam"/>
</dbReference>
<dbReference type="KEGG" id="ovi:T265_15274"/>
<dbReference type="RefSeq" id="XP_009175635.1">
    <property type="nucleotide sequence ID" value="XM_009177371.1"/>
</dbReference>
<comment type="similarity">
    <text evidence="4">Belongs to the CDIP1/LITAF family.</text>
</comment>
<dbReference type="SMART" id="SM00714">
    <property type="entry name" value="LITAF"/>
    <property type="match status" value="1"/>
</dbReference>
<gene>
    <name evidence="10" type="ORF">T265_15274</name>
</gene>
<feature type="transmembrane region" description="Helical" evidence="8">
    <location>
        <begin position="112"/>
        <end position="135"/>
    </location>
</feature>
<dbReference type="InterPro" id="IPR006629">
    <property type="entry name" value="LITAF"/>
</dbReference>
<proteinExistence type="inferred from homology"/>
<keyword evidence="11" id="KW-1185">Reference proteome</keyword>
<evidence type="ECO:0000256" key="7">
    <source>
        <dbReference type="ARBA" id="ARBA00023136"/>
    </source>
</evidence>
<dbReference type="Proteomes" id="UP000054324">
    <property type="component" value="Unassembled WGS sequence"/>
</dbReference>
<evidence type="ECO:0000313" key="10">
    <source>
        <dbReference type="EMBL" id="KER20621.1"/>
    </source>
</evidence>
<organism evidence="10 11">
    <name type="scientific">Opisthorchis viverrini</name>
    <name type="common">Southeast Asian liver fluke</name>
    <dbReference type="NCBI Taxonomy" id="6198"/>
    <lineage>
        <taxon>Eukaryota</taxon>
        <taxon>Metazoa</taxon>
        <taxon>Spiralia</taxon>
        <taxon>Lophotrochozoa</taxon>
        <taxon>Platyhelminthes</taxon>
        <taxon>Trematoda</taxon>
        <taxon>Digenea</taxon>
        <taxon>Opisthorchiida</taxon>
        <taxon>Opisthorchiata</taxon>
        <taxon>Opisthorchiidae</taxon>
        <taxon>Opisthorchis</taxon>
    </lineage>
</organism>
<dbReference type="PANTHER" id="PTHR23292">
    <property type="entry name" value="LIPOPOLYSACCHARIDE-INDUCED TUMOR NECROSIS FACTOR-ALPHA FACTOR"/>
    <property type="match status" value="1"/>
</dbReference>
<evidence type="ECO:0000313" key="11">
    <source>
        <dbReference type="Proteomes" id="UP000054324"/>
    </source>
</evidence>
<evidence type="ECO:0000256" key="2">
    <source>
        <dbReference type="ARBA" id="ARBA00004481"/>
    </source>
</evidence>
<evidence type="ECO:0000256" key="3">
    <source>
        <dbReference type="ARBA" id="ARBA00004630"/>
    </source>
</evidence>
<feature type="non-terminal residue" evidence="10">
    <location>
        <position position="1"/>
    </location>
</feature>
<feature type="transmembrane region" description="Helical" evidence="8">
    <location>
        <begin position="30"/>
        <end position="49"/>
    </location>
</feature>
<keyword evidence="8" id="KW-0812">Transmembrane</keyword>
<feature type="domain" description="LITAF" evidence="9">
    <location>
        <begin position="74"/>
        <end position="158"/>
    </location>
</feature>
<name>A0A074Z0Q6_OPIVI</name>
<dbReference type="OrthoDB" id="5599753at2759"/>
<evidence type="ECO:0000256" key="8">
    <source>
        <dbReference type="SAM" id="Phobius"/>
    </source>
</evidence>
<dbReference type="GO" id="GO:0008270">
    <property type="term" value="F:zinc ion binding"/>
    <property type="evidence" value="ECO:0007669"/>
    <property type="project" value="TreeGrafter"/>
</dbReference>
<dbReference type="EMBL" id="KL597038">
    <property type="protein sequence ID" value="KER20621.1"/>
    <property type="molecule type" value="Genomic_DNA"/>
</dbReference>
<keyword evidence="5" id="KW-0479">Metal-binding</keyword>
<reference evidence="10 11" key="1">
    <citation type="submission" date="2013-11" db="EMBL/GenBank/DDBJ databases">
        <title>Opisthorchis viverrini - life in the bile duct.</title>
        <authorList>
            <person name="Young N.D."/>
            <person name="Nagarajan N."/>
            <person name="Lin S.J."/>
            <person name="Korhonen P.K."/>
            <person name="Jex A.R."/>
            <person name="Hall R.S."/>
            <person name="Safavi-Hemami H."/>
            <person name="Kaewkong W."/>
            <person name="Bertrand D."/>
            <person name="Gao S."/>
            <person name="Seet Q."/>
            <person name="Wongkham S."/>
            <person name="Teh B.T."/>
            <person name="Wongkham C."/>
            <person name="Intapan P.M."/>
            <person name="Maleewong W."/>
            <person name="Yang X."/>
            <person name="Hu M."/>
            <person name="Wang Z."/>
            <person name="Hofmann A."/>
            <person name="Sternberg P.W."/>
            <person name="Tan P."/>
            <person name="Wang J."/>
            <person name="Gasser R.B."/>
        </authorList>
    </citation>
    <scope>NUCLEOTIDE SEQUENCE [LARGE SCALE GENOMIC DNA]</scope>
</reference>
<sequence>AVSSCIPDDTLPSGWHRDTVSTSRGHPAKLRLYLCPVGFFIWFACVQFLDDGQDSEKPDPTNPMKATNQADIRQENPVTIFSPPFGPQSVLSTCPICRQNVETKVEYTDGSFTWLLCGLLSMFGLVFGCCLLPFFCQCAKDVSHSCPNCGNRLGVYHRL</sequence>
<dbReference type="Pfam" id="PF10601">
    <property type="entry name" value="zf-LITAF-like"/>
    <property type="match status" value="1"/>
</dbReference>
<evidence type="ECO:0000256" key="6">
    <source>
        <dbReference type="ARBA" id="ARBA00022833"/>
    </source>
</evidence>
<evidence type="ECO:0000256" key="5">
    <source>
        <dbReference type="ARBA" id="ARBA00022723"/>
    </source>
</evidence>
<dbReference type="GO" id="GO:0098574">
    <property type="term" value="C:cytoplasmic side of lysosomal membrane"/>
    <property type="evidence" value="ECO:0007669"/>
    <property type="project" value="TreeGrafter"/>
</dbReference>
<dbReference type="PROSITE" id="PS51837">
    <property type="entry name" value="LITAF"/>
    <property type="match status" value="1"/>
</dbReference>
<evidence type="ECO:0000256" key="1">
    <source>
        <dbReference type="ARBA" id="ARBA00004414"/>
    </source>
</evidence>
<comment type="subcellular location">
    <subcellularLocation>
        <location evidence="2">Endosome membrane</location>
        <topology evidence="2">Peripheral membrane protein</topology>
    </subcellularLocation>
    <subcellularLocation>
        <location evidence="1">Late endosome membrane</location>
    </subcellularLocation>
    <subcellularLocation>
        <location evidence="3">Lysosome membrane</location>
        <topology evidence="3">Peripheral membrane protein</topology>
        <orientation evidence="3">Cytoplasmic side</orientation>
    </subcellularLocation>
</comment>
<dbReference type="PANTHER" id="PTHR23292:SF28">
    <property type="entry name" value="LIPOPOLYSACCHARIDE-INDUCED TUMOR NECROSIS FACTOR-ALPHA FACTOR-LIKE"/>
    <property type="match status" value="1"/>
</dbReference>
<protein>
    <recommendedName>
        <fullName evidence="9">LITAF domain-containing protein</fullName>
    </recommendedName>
</protein>
<dbReference type="CTD" id="20329439"/>
<evidence type="ECO:0000259" key="9">
    <source>
        <dbReference type="PROSITE" id="PS51837"/>
    </source>
</evidence>
<accession>A0A074Z0Q6</accession>
<keyword evidence="8" id="KW-1133">Transmembrane helix</keyword>
<dbReference type="AlphaFoldDB" id="A0A074Z0Q6"/>
<keyword evidence="7 8" id="KW-0472">Membrane</keyword>
<dbReference type="GO" id="GO:0098560">
    <property type="term" value="C:cytoplasmic side of late endosome membrane"/>
    <property type="evidence" value="ECO:0007669"/>
    <property type="project" value="TreeGrafter"/>
</dbReference>
<dbReference type="GO" id="GO:0005634">
    <property type="term" value="C:nucleus"/>
    <property type="evidence" value="ECO:0007669"/>
    <property type="project" value="TreeGrafter"/>
</dbReference>
<evidence type="ECO:0000256" key="4">
    <source>
        <dbReference type="ARBA" id="ARBA00005975"/>
    </source>
</evidence>
<keyword evidence="6" id="KW-0862">Zinc</keyword>
<dbReference type="STRING" id="6198.A0A074Z0Q6"/>